<dbReference type="InterPro" id="IPR015947">
    <property type="entry name" value="PUA-like_sf"/>
</dbReference>
<dbReference type="InterPro" id="IPR002478">
    <property type="entry name" value="PUA"/>
</dbReference>
<accession>B9LA21</accession>
<dbReference type="EMBL" id="CP001279">
    <property type="protein sequence ID" value="ACM92870.1"/>
    <property type="molecule type" value="Genomic_DNA"/>
</dbReference>
<dbReference type="CDD" id="cd02440">
    <property type="entry name" value="AdoMet_MTases"/>
    <property type="match status" value="1"/>
</dbReference>
<dbReference type="InterPro" id="IPR036974">
    <property type="entry name" value="PUA_sf"/>
</dbReference>
<dbReference type="SUPFAM" id="SSF53335">
    <property type="entry name" value="S-adenosyl-L-methionine-dependent methyltransferases"/>
    <property type="match status" value="1"/>
</dbReference>
<evidence type="ECO:0000256" key="4">
    <source>
        <dbReference type="ARBA" id="ARBA00022603"/>
    </source>
</evidence>
<evidence type="ECO:0000256" key="1">
    <source>
        <dbReference type="ARBA" id="ARBA00004496"/>
    </source>
</evidence>
<proteinExistence type="inferred from homology"/>
<evidence type="ECO:0000256" key="2">
    <source>
        <dbReference type="ARBA" id="ARBA00022490"/>
    </source>
</evidence>
<dbReference type="Gene3D" id="3.30.750.80">
    <property type="entry name" value="RNA methyltransferase domain (HRMD) like"/>
    <property type="match status" value="1"/>
</dbReference>
<dbReference type="InterPro" id="IPR041532">
    <property type="entry name" value="RlmI-like_PUA"/>
</dbReference>
<dbReference type="Gene3D" id="3.40.50.150">
    <property type="entry name" value="Vaccinia Virus protein VP39"/>
    <property type="match status" value="1"/>
</dbReference>
<evidence type="ECO:0000256" key="3">
    <source>
        <dbReference type="ARBA" id="ARBA00022552"/>
    </source>
</evidence>
<dbReference type="HOGENOM" id="CLU_014042_0_0_7"/>
<keyword evidence="3" id="KW-0698">rRNA processing</keyword>
<dbReference type="GO" id="GO:0008168">
    <property type="term" value="F:methyltransferase activity"/>
    <property type="evidence" value="ECO:0007669"/>
    <property type="project" value="UniProtKB-KW"/>
</dbReference>
<evidence type="ECO:0000313" key="10">
    <source>
        <dbReference type="EMBL" id="ACM92870.1"/>
    </source>
</evidence>
<keyword evidence="2" id="KW-0963">Cytoplasm</keyword>
<evidence type="ECO:0000256" key="5">
    <source>
        <dbReference type="ARBA" id="ARBA00022679"/>
    </source>
</evidence>
<dbReference type="PANTHER" id="PTHR42873">
    <property type="entry name" value="RIBOSOMAL RNA LARGE SUBUNIT METHYLTRANSFERASE"/>
    <property type="match status" value="1"/>
</dbReference>
<gene>
    <name evidence="10" type="ordered locus">NAMH_1080</name>
</gene>
<dbReference type="Proteomes" id="UP000000448">
    <property type="component" value="Chromosome"/>
</dbReference>
<sequence length="378" mass="43026">MKIEITKEAYDKLKKRVPWLYKNELVSVPECDGGSIADLVYKNEYVATAFINPKSKITARILSFEKITVDRDFFKKRVQKAINKRTILNNTNSLRLIHSEADFLPGLIVDRYGDNLVVSFTTAGMDNFKGVIIEILIELLNPKGIYEKGDRIREKEGLEVVSHTLYGNVDNEFVIEENNKKFLTNLKEGQKTGFFLDQRKNREIVGKFGNKKTLDLFANAGGFGIYAGAEYTKFVEISALACSQIERNCELNGVENYDIIKADVFKFLEKEKKTYDLIIIDPPAFAKNKKARRGAIKGWKYLIVNALELLEEDGYLALFSCSHSITSKDLLDLSLSSSVINNCYLEVVEFLKQDIDHPYVLNIPNSLYLTGVLLRKIK</sequence>
<feature type="domain" description="PUA" evidence="9">
    <location>
        <begin position="1"/>
        <end position="83"/>
    </location>
</feature>
<dbReference type="GO" id="GO:0003723">
    <property type="term" value="F:RNA binding"/>
    <property type="evidence" value="ECO:0007669"/>
    <property type="project" value="UniProtKB-KW"/>
</dbReference>
<evidence type="ECO:0000313" key="11">
    <source>
        <dbReference type="Proteomes" id="UP000000448"/>
    </source>
</evidence>
<evidence type="ECO:0000259" key="9">
    <source>
        <dbReference type="SMART" id="SM00359"/>
    </source>
</evidence>
<dbReference type="CDD" id="cd11572">
    <property type="entry name" value="RlmI_M_like"/>
    <property type="match status" value="1"/>
</dbReference>
<comment type="similarity">
    <text evidence="8">Belongs to the methyltransferase superfamily. RlmI family.</text>
</comment>
<dbReference type="InterPro" id="IPR019614">
    <property type="entry name" value="SAM-dep_methyl-trfase"/>
</dbReference>
<keyword evidence="5" id="KW-0808">Transferase</keyword>
<keyword evidence="7" id="KW-0694">RNA-binding</keyword>
<keyword evidence="4 10" id="KW-0489">Methyltransferase</keyword>
<keyword evidence="6" id="KW-0949">S-adenosyl-L-methionine</keyword>
<dbReference type="KEGG" id="nam:NAMH_1080"/>
<dbReference type="InterPro" id="IPR029063">
    <property type="entry name" value="SAM-dependent_MTases_sf"/>
</dbReference>
<dbReference type="RefSeq" id="WP_015901922.1">
    <property type="nucleotide sequence ID" value="NC_012115.1"/>
</dbReference>
<dbReference type="Gene3D" id="2.30.130.10">
    <property type="entry name" value="PUA domain"/>
    <property type="match status" value="1"/>
</dbReference>
<dbReference type="Pfam" id="PF17785">
    <property type="entry name" value="PUA_3"/>
    <property type="match status" value="1"/>
</dbReference>
<dbReference type="AlphaFoldDB" id="B9LA21"/>
<dbReference type="eggNOG" id="COG1092">
    <property type="taxonomic scope" value="Bacteria"/>
</dbReference>
<name>B9LA21_NAUPA</name>
<dbReference type="STRING" id="598659.NAMH_1080"/>
<reference evidence="10 11" key="1">
    <citation type="journal article" date="2009" name="PLoS Genet.">
        <title>Adaptations to submarine hydrothermal environments exemplified by the genome of Nautilia profundicola.</title>
        <authorList>
            <person name="Campbell B.J."/>
            <person name="Smith J.L."/>
            <person name="Hanson T.E."/>
            <person name="Klotz M.G."/>
            <person name="Stein L.Y."/>
            <person name="Lee C.K."/>
            <person name="Wu D."/>
            <person name="Robinson J.M."/>
            <person name="Khouri H.M."/>
            <person name="Eisen J.A."/>
            <person name="Cary S.C."/>
        </authorList>
    </citation>
    <scope>NUCLEOTIDE SEQUENCE [LARGE SCALE GENOMIC DNA]</scope>
    <source>
        <strain evidence="11">ATCC BAA-1463 / DSM 18972 / AmH</strain>
    </source>
</reference>
<dbReference type="OrthoDB" id="9805492at2"/>
<dbReference type="PANTHER" id="PTHR42873:SF1">
    <property type="entry name" value="S-ADENOSYLMETHIONINE-DEPENDENT METHYLTRANSFERASE DOMAIN-CONTAINING PROTEIN"/>
    <property type="match status" value="1"/>
</dbReference>
<dbReference type="CDD" id="cd21153">
    <property type="entry name" value="PUA_RlmI"/>
    <property type="match status" value="1"/>
</dbReference>
<protein>
    <submittedName>
        <fullName evidence="10">Methyltransferase small</fullName>
    </submittedName>
</protein>
<evidence type="ECO:0000256" key="7">
    <source>
        <dbReference type="ARBA" id="ARBA00022884"/>
    </source>
</evidence>
<dbReference type="GO" id="GO:0006364">
    <property type="term" value="P:rRNA processing"/>
    <property type="evidence" value="ECO:0007669"/>
    <property type="project" value="UniProtKB-KW"/>
</dbReference>
<dbReference type="GO" id="GO:0005737">
    <property type="term" value="C:cytoplasm"/>
    <property type="evidence" value="ECO:0007669"/>
    <property type="project" value="UniProtKB-SubCell"/>
</dbReference>
<dbReference type="GO" id="GO:0032259">
    <property type="term" value="P:methylation"/>
    <property type="evidence" value="ECO:0007669"/>
    <property type="project" value="UniProtKB-KW"/>
</dbReference>
<dbReference type="PROSITE" id="PS50890">
    <property type="entry name" value="PUA"/>
    <property type="match status" value="1"/>
</dbReference>
<organism evidence="10 11">
    <name type="scientific">Nautilia profundicola (strain ATCC BAA-1463 / DSM 18972 / AmH)</name>
    <dbReference type="NCBI Taxonomy" id="598659"/>
    <lineage>
        <taxon>Bacteria</taxon>
        <taxon>Pseudomonadati</taxon>
        <taxon>Campylobacterota</taxon>
        <taxon>Epsilonproteobacteria</taxon>
        <taxon>Nautiliales</taxon>
        <taxon>Nautiliaceae</taxon>
        <taxon>Nautilia</taxon>
    </lineage>
</organism>
<dbReference type="SMART" id="SM00359">
    <property type="entry name" value="PUA"/>
    <property type="match status" value="1"/>
</dbReference>
<comment type="subcellular location">
    <subcellularLocation>
        <location evidence="1">Cytoplasm</location>
    </subcellularLocation>
</comment>
<evidence type="ECO:0000256" key="8">
    <source>
        <dbReference type="ARBA" id="ARBA00038091"/>
    </source>
</evidence>
<keyword evidence="11" id="KW-1185">Reference proteome</keyword>
<dbReference type="SUPFAM" id="SSF88697">
    <property type="entry name" value="PUA domain-like"/>
    <property type="match status" value="1"/>
</dbReference>
<dbReference type="Pfam" id="PF10672">
    <property type="entry name" value="Methyltrans_SAM"/>
    <property type="match status" value="1"/>
</dbReference>
<evidence type="ECO:0000256" key="6">
    <source>
        <dbReference type="ARBA" id="ARBA00022691"/>
    </source>
</evidence>